<dbReference type="Gene3D" id="3.40.50.2000">
    <property type="entry name" value="Glycogen Phosphorylase B"/>
    <property type="match status" value="2"/>
</dbReference>
<organism evidence="6 7">
    <name type="scientific">Aneurinibacillus danicus</name>
    <dbReference type="NCBI Taxonomy" id="267746"/>
    <lineage>
        <taxon>Bacteria</taxon>
        <taxon>Bacillati</taxon>
        <taxon>Bacillota</taxon>
        <taxon>Bacilli</taxon>
        <taxon>Bacillales</taxon>
        <taxon>Paenibacillaceae</taxon>
        <taxon>Aneurinibacillus group</taxon>
        <taxon>Aneurinibacillus</taxon>
    </lineage>
</organism>
<gene>
    <name evidence="6" type="ORF">ADA01nite_26080</name>
</gene>
<dbReference type="CDD" id="cd00761">
    <property type="entry name" value="Glyco_tranf_GTA_type"/>
    <property type="match status" value="1"/>
</dbReference>
<reference evidence="6 7" key="1">
    <citation type="submission" date="2019-07" db="EMBL/GenBank/DDBJ databases">
        <title>Whole genome shotgun sequence of Aneurinibacillus danicus NBRC 102444.</title>
        <authorList>
            <person name="Hosoyama A."/>
            <person name="Uohara A."/>
            <person name="Ohji S."/>
            <person name="Ichikawa N."/>
        </authorList>
    </citation>
    <scope>NUCLEOTIDE SEQUENCE [LARGE SCALE GENOMIC DNA]</scope>
    <source>
        <strain evidence="6 7">NBRC 102444</strain>
    </source>
</reference>
<dbReference type="InterPro" id="IPR001173">
    <property type="entry name" value="Glyco_trans_2-like"/>
</dbReference>
<evidence type="ECO:0008006" key="8">
    <source>
        <dbReference type="Google" id="ProtNLM"/>
    </source>
</evidence>
<proteinExistence type="inferred from homology"/>
<feature type="domain" description="Glycosyltransferase 2-like" evidence="4">
    <location>
        <begin position="490"/>
        <end position="653"/>
    </location>
</feature>
<dbReference type="Pfam" id="PF00534">
    <property type="entry name" value="Glycos_transf_1"/>
    <property type="match status" value="1"/>
</dbReference>
<dbReference type="CDD" id="cd03801">
    <property type="entry name" value="GT4_PimA-like"/>
    <property type="match status" value="2"/>
</dbReference>
<protein>
    <recommendedName>
        <fullName evidence="8">Glycosyltransferase 2-like domain-containing protein</fullName>
    </recommendedName>
</protein>
<evidence type="ECO:0000313" key="6">
    <source>
        <dbReference type="EMBL" id="GEN35148.1"/>
    </source>
</evidence>
<dbReference type="EMBL" id="BJXX01000119">
    <property type="protein sequence ID" value="GEN35148.1"/>
    <property type="molecule type" value="Genomic_DNA"/>
</dbReference>
<feature type="domain" description="Glycosyl transferase family 1" evidence="3">
    <location>
        <begin position="930"/>
        <end position="1025"/>
    </location>
</feature>
<feature type="domain" description="Glycosyltransferase subfamily 4-like N-terminal" evidence="5">
    <location>
        <begin position="14"/>
        <end position="145"/>
    </location>
</feature>
<dbReference type="InterPro" id="IPR028098">
    <property type="entry name" value="Glyco_trans_4-like_N"/>
</dbReference>
<accession>A0A511VB61</accession>
<evidence type="ECO:0000259" key="4">
    <source>
        <dbReference type="Pfam" id="PF00535"/>
    </source>
</evidence>
<name>A0A511VB61_9BACL</name>
<dbReference type="SUPFAM" id="SSF53756">
    <property type="entry name" value="UDP-Glycosyltransferase/glycogen phosphorylase"/>
    <property type="match status" value="2"/>
</dbReference>
<dbReference type="PANTHER" id="PTHR22916">
    <property type="entry name" value="GLYCOSYLTRANSFERASE"/>
    <property type="match status" value="1"/>
</dbReference>
<evidence type="ECO:0000256" key="1">
    <source>
        <dbReference type="ARBA" id="ARBA00006739"/>
    </source>
</evidence>
<evidence type="ECO:0000259" key="5">
    <source>
        <dbReference type="Pfam" id="PF13439"/>
    </source>
</evidence>
<evidence type="ECO:0000313" key="7">
    <source>
        <dbReference type="Proteomes" id="UP000321157"/>
    </source>
</evidence>
<dbReference type="GO" id="GO:0016758">
    <property type="term" value="F:hexosyltransferase activity"/>
    <property type="evidence" value="ECO:0007669"/>
    <property type="project" value="UniProtKB-ARBA"/>
</dbReference>
<keyword evidence="2" id="KW-0175">Coiled coil</keyword>
<dbReference type="SUPFAM" id="SSF53448">
    <property type="entry name" value="Nucleotide-diphospho-sugar transferases"/>
    <property type="match status" value="1"/>
</dbReference>
<dbReference type="RefSeq" id="WP_170230271.1">
    <property type="nucleotide sequence ID" value="NZ_BJXX01000119.1"/>
</dbReference>
<comment type="caution">
    <text evidence="6">The sequence shown here is derived from an EMBL/GenBank/DDBJ whole genome shotgun (WGS) entry which is preliminary data.</text>
</comment>
<comment type="similarity">
    <text evidence="1">Belongs to the glycosyltransferase 2 family.</text>
</comment>
<dbReference type="InterPro" id="IPR029044">
    <property type="entry name" value="Nucleotide-diphossugar_trans"/>
</dbReference>
<dbReference type="Proteomes" id="UP000321157">
    <property type="component" value="Unassembled WGS sequence"/>
</dbReference>
<keyword evidence="7" id="KW-1185">Reference proteome</keyword>
<feature type="coiled-coil region" evidence="2">
    <location>
        <begin position="319"/>
        <end position="427"/>
    </location>
</feature>
<dbReference type="Pfam" id="PF00535">
    <property type="entry name" value="Glycos_transf_2"/>
    <property type="match status" value="1"/>
</dbReference>
<dbReference type="Gene3D" id="3.40.50.11090">
    <property type="match status" value="1"/>
</dbReference>
<dbReference type="PANTHER" id="PTHR22916:SF3">
    <property type="entry name" value="UDP-GLCNAC:BETAGAL BETA-1,3-N-ACETYLGLUCOSAMINYLTRANSFERASE-LIKE PROTEIN 1"/>
    <property type="match status" value="1"/>
</dbReference>
<evidence type="ECO:0000256" key="2">
    <source>
        <dbReference type="SAM" id="Coils"/>
    </source>
</evidence>
<dbReference type="AlphaFoldDB" id="A0A511VB61"/>
<dbReference type="Gene3D" id="3.90.550.10">
    <property type="entry name" value="Spore Coat Polysaccharide Biosynthesis Protein SpsA, Chain A"/>
    <property type="match status" value="1"/>
</dbReference>
<sequence length="1052" mass="122259">MKILLTVNDLQSYSGTGTYTYTLAKSLLLKGHEVFCFSTKLGKLAKKLLEIGAFVTDKIDEIPYDLDIIHAQHRMEAIIAYTRFYNKPMVYVCHGVLPWQEQPLFLPNIYRYVAISEEIKESLISRYDIDPSKIEIIRNGIELERFTSVKLINKAPEKILLLSNRFTDEVINTISSACKKLDLDLEVIGQSEKVEWQVEKKINDADIVVSLGRGILEAMACQRVAFVYDYNGGDGIVTPFNYTELRKKNFSGRTNSIKYDEYSFIEELQNYSSEITKENLAIIQKYHDINVISEELLCLYKEAINEQGDKSIIGFYDFSIQLNNIYKNLNREMDQKELNVNYLKEIIKEKENLLCKVYEETEDLKLRLKDIHQEKEAEASKYQKQVNFYLKETEKKERNLKYLLELNEQKEENLKYLLELNESKENELKLIYTSKAWKAVSKYRRIKHLFTKAINNPSLVFRKLFKISKPENKILRDVDILKASSEPLISVVIPIYDRTDVLVESIESILNQSFQDFELLLVCDGSPEETLKIVDSYRNHPKVRIFKFLNNSGNAVRGRNKAIKEARGKYLAFQDSDDIADLDRLALSLNYIEKYKVDVVYGGWRALIDGTRDIDIKDKQEIFSPDCDYEMLKEICVPCQSTVMAKVEALREVGGLKTTMKYREDHELWLRMAYKKYKFKAIPKILTNLRLHGNNLELKYKEEDRHWYNLMLEEHVIIPKLKPKIAYVIPGCGISGGIAVICQHVNRLLKRGYDVTLITEDEKKSIDWFPNQQVQIISLEEVPDNLDIVVATGWSTAYTIERIPAKRKIYFVQSDESRFHPKESKEYQLAWNSYKFNYEYMTEAKWIQRWLKENFNQNAYYVPNGLDEEIIHKAEPLIPKGDKLRVLLEGPIDIPFKGMKDAFEAVQGLDCEVWCVSSAGKPKPEWKCDQFFEKVPMNKMKNIYSSCDILLKMSRVEGFFGPPLEMMACGGVCVVGEVTGYDEYIKHNYNALVVKQGDIEGAHKAVKELIENKELRDALIINGENTASQWRWEPTIDILEEIFTKVDVKEVN</sequence>
<dbReference type="Pfam" id="PF13439">
    <property type="entry name" value="Glyco_transf_4"/>
    <property type="match status" value="1"/>
</dbReference>
<dbReference type="InterPro" id="IPR001296">
    <property type="entry name" value="Glyco_trans_1"/>
</dbReference>
<evidence type="ECO:0000259" key="3">
    <source>
        <dbReference type="Pfam" id="PF00534"/>
    </source>
</evidence>